<sequence length="285" mass="32251">MLVTSGFPKMFWVEALHTVVHIVNRLPCSAIWGKIPEEIWRGKGCICLKYIRIFGCPVYIHVTGQDKLDPKATKGFLLGYTDGIKGYRIWNPVTRKVIHSRHVTFDESIMFKSNHNRQPTPEPEIISYVSPTADGDEIIVSPIVPNSSAHGFTLGSESEEDVSTPDTSTLDPVSSVQEEILNDGGGNRAIGCKWVYKVKEDKRYKALLVEKGFAQRKGIEYDDIFAHVVRHTSIRVLLALEAILDLELEQLDVKITFLHGDLEKTIYMKQPEGFISDNKPDWIKR</sequence>
<dbReference type="EMBL" id="CM042055">
    <property type="protein sequence ID" value="KAI3702400.1"/>
    <property type="molecule type" value="Genomic_DNA"/>
</dbReference>
<reference evidence="2" key="1">
    <citation type="journal article" date="2022" name="Mol. Ecol. Resour.">
        <title>The genomes of chicory, endive, great burdock and yacon provide insights into Asteraceae palaeo-polyploidization history and plant inulin production.</title>
        <authorList>
            <person name="Fan W."/>
            <person name="Wang S."/>
            <person name="Wang H."/>
            <person name="Wang A."/>
            <person name="Jiang F."/>
            <person name="Liu H."/>
            <person name="Zhao H."/>
            <person name="Xu D."/>
            <person name="Zhang Y."/>
        </authorList>
    </citation>
    <scope>NUCLEOTIDE SEQUENCE [LARGE SCALE GENOMIC DNA]</scope>
    <source>
        <strain evidence="2">cv. Niubang</strain>
    </source>
</reference>
<gene>
    <name evidence="1" type="ORF">L6452_28138</name>
</gene>
<evidence type="ECO:0000313" key="1">
    <source>
        <dbReference type="EMBL" id="KAI3702400.1"/>
    </source>
</evidence>
<proteinExistence type="predicted"/>
<accession>A0ACB9A1Y8</accession>
<dbReference type="Proteomes" id="UP001055879">
    <property type="component" value="Linkage Group LG09"/>
</dbReference>
<evidence type="ECO:0000313" key="2">
    <source>
        <dbReference type="Proteomes" id="UP001055879"/>
    </source>
</evidence>
<name>A0ACB9A1Y8_ARCLA</name>
<protein>
    <submittedName>
        <fullName evidence="1">Uncharacterized protein</fullName>
    </submittedName>
</protein>
<organism evidence="1 2">
    <name type="scientific">Arctium lappa</name>
    <name type="common">Greater burdock</name>
    <name type="synonym">Lappa major</name>
    <dbReference type="NCBI Taxonomy" id="4217"/>
    <lineage>
        <taxon>Eukaryota</taxon>
        <taxon>Viridiplantae</taxon>
        <taxon>Streptophyta</taxon>
        <taxon>Embryophyta</taxon>
        <taxon>Tracheophyta</taxon>
        <taxon>Spermatophyta</taxon>
        <taxon>Magnoliopsida</taxon>
        <taxon>eudicotyledons</taxon>
        <taxon>Gunneridae</taxon>
        <taxon>Pentapetalae</taxon>
        <taxon>asterids</taxon>
        <taxon>campanulids</taxon>
        <taxon>Asterales</taxon>
        <taxon>Asteraceae</taxon>
        <taxon>Carduoideae</taxon>
        <taxon>Cardueae</taxon>
        <taxon>Arctiinae</taxon>
        <taxon>Arctium</taxon>
    </lineage>
</organism>
<reference evidence="1 2" key="2">
    <citation type="journal article" date="2022" name="Mol. Ecol. Resour.">
        <title>The genomes of chicory, endive, great burdock and yacon provide insights into Asteraceae paleo-polyploidization history and plant inulin production.</title>
        <authorList>
            <person name="Fan W."/>
            <person name="Wang S."/>
            <person name="Wang H."/>
            <person name="Wang A."/>
            <person name="Jiang F."/>
            <person name="Liu H."/>
            <person name="Zhao H."/>
            <person name="Xu D."/>
            <person name="Zhang Y."/>
        </authorList>
    </citation>
    <scope>NUCLEOTIDE SEQUENCE [LARGE SCALE GENOMIC DNA]</scope>
    <source>
        <strain evidence="2">cv. Niubang</strain>
    </source>
</reference>
<comment type="caution">
    <text evidence="1">The sequence shown here is derived from an EMBL/GenBank/DDBJ whole genome shotgun (WGS) entry which is preliminary data.</text>
</comment>
<keyword evidence="2" id="KW-1185">Reference proteome</keyword>